<dbReference type="Pfam" id="PF02650">
    <property type="entry name" value="HTH_WhiA"/>
    <property type="match status" value="1"/>
</dbReference>
<evidence type="ECO:0000259" key="6">
    <source>
        <dbReference type="Pfam" id="PF10298"/>
    </source>
</evidence>
<keyword evidence="2 4" id="KW-0238">DNA-binding</keyword>
<organism evidence="8 9">
    <name type="scientific">Thermosipho melanesiensis</name>
    <dbReference type="NCBI Taxonomy" id="46541"/>
    <lineage>
        <taxon>Bacteria</taxon>
        <taxon>Thermotogati</taxon>
        <taxon>Thermotogota</taxon>
        <taxon>Thermotogae</taxon>
        <taxon>Thermotogales</taxon>
        <taxon>Fervidobacteriaceae</taxon>
        <taxon>Thermosipho</taxon>
    </lineage>
</organism>
<evidence type="ECO:0000313" key="8">
    <source>
        <dbReference type="EMBL" id="APT74306.1"/>
    </source>
</evidence>
<comment type="similarity">
    <text evidence="4">Belongs to the WhiA family.</text>
</comment>
<evidence type="ECO:0000256" key="1">
    <source>
        <dbReference type="ARBA" id="ARBA00022618"/>
    </source>
</evidence>
<dbReference type="InterPro" id="IPR039518">
    <property type="entry name" value="WhiA_LAGLIDADG_dom"/>
</dbReference>
<gene>
    <name evidence="4" type="primary">whiA</name>
    <name evidence="8" type="ORF">BW47_07285</name>
</gene>
<dbReference type="Proteomes" id="UP000185490">
    <property type="component" value="Chromosome"/>
</dbReference>
<dbReference type="SUPFAM" id="SSF55608">
    <property type="entry name" value="Homing endonucleases"/>
    <property type="match status" value="1"/>
</dbReference>
<evidence type="ECO:0000259" key="5">
    <source>
        <dbReference type="Pfam" id="PF02650"/>
    </source>
</evidence>
<dbReference type="NCBIfam" id="TIGR00647">
    <property type="entry name" value="DNA_bind_WhiA"/>
    <property type="match status" value="1"/>
</dbReference>
<evidence type="ECO:0000313" key="9">
    <source>
        <dbReference type="Proteomes" id="UP000185490"/>
    </source>
</evidence>
<dbReference type="InterPro" id="IPR027434">
    <property type="entry name" value="Homing_endonucl"/>
</dbReference>
<keyword evidence="9" id="KW-1185">Reference proteome</keyword>
<dbReference type="RefSeq" id="WP_012057581.1">
    <property type="nucleotide sequence ID" value="NZ_CP007389.1"/>
</dbReference>
<dbReference type="InterPro" id="IPR003802">
    <property type="entry name" value="Sporulation_regulator_WhiA"/>
</dbReference>
<dbReference type="PANTHER" id="PTHR37307:SF1">
    <property type="entry name" value="CELL DIVISION PROTEIN WHIA-RELATED"/>
    <property type="match status" value="1"/>
</dbReference>
<comment type="function">
    <text evidence="4">Involved in cell division and chromosome segregation.</text>
</comment>
<feature type="domain" description="Sporulation regulator WhiA C-terminal" evidence="5">
    <location>
        <begin position="212"/>
        <end position="294"/>
    </location>
</feature>
<evidence type="ECO:0000256" key="4">
    <source>
        <dbReference type="HAMAP-Rule" id="MF_01420"/>
    </source>
</evidence>
<proteinExistence type="inferred from homology"/>
<evidence type="ECO:0000259" key="7">
    <source>
        <dbReference type="Pfam" id="PF14527"/>
    </source>
</evidence>
<evidence type="ECO:0000256" key="2">
    <source>
        <dbReference type="ARBA" id="ARBA00023125"/>
    </source>
</evidence>
<keyword evidence="3 4" id="KW-0131">Cell cycle</keyword>
<dbReference type="Pfam" id="PF10298">
    <property type="entry name" value="WhiA_N"/>
    <property type="match status" value="1"/>
</dbReference>
<evidence type="ECO:0000256" key="3">
    <source>
        <dbReference type="ARBA" id="ARBA00023306"/>
    </source>
</evidence>
<sequence length="303" mass="34962">MLYTFSEDVKGELCHIKVTEIEAKSELSGFLKSKGILIKTYRGLHVKLEIGFIPAARRVMNLMGIVEVNKEKLTLIKNKLKKKRVQIFIPFSILEKLEVSILRVPSYVFEDWNCFAAFLRGVFVSSGSITDPAKNYHFEIISHNEEFLNTIKNYLSENLGINGKVARFNNNFRFYVKRARDIIELLNFLGAQRNANKMERMVSTREVKGDLNRTINFIEANAKRVADSNAKQINLISSLIDKYGMDVLPEELKQLAILRLENEDLSLSDLGKKFTPPLSKSMVYNRIRKIFKIYEDLEGKRLE</sequence>
<dbReference type="EMBL" id="CP007389">
    <property type="protein sequence ID" value="APT74306.1"/>
    <property type="molecule type" value="Genomic_DNA"/>
</dbReference>
<dbReference type="Pfam" id="PF14527">
    <property type="entry name" value="LAGLIDADG_WhiA"/>
    <property type="match status" value="1"/>
</dbReference>
<dbReference type="PANTHER" id="PTHR37307">
    <property type="entry name" value="CELL DIVISION PROTEIN WHIA-RELATED"/>
    <property type="match status" value="1"/>
</dbReference>
<dbReference type="InterPro" id="IPR018478">
    <property type="entry name" value="Sporu_reg_WhiA_N_dom"/>
</dbReference>
<dbReference type="Gene3D" id="3.10.28.10">
    <property type="entry name" value="Homing endonucleases"/>
    <property type="match status" value="1"/>
</dbReference>
<protein>
    <recommendedName>
        <fullName evidence="4">Probable cell division protein WhiA</fullName>
    </recommendedName>
</protein>
<keyword evidence="1 4" id="KW-0132">Cell division</keyword>
<accession>A0ABM6GFI8</accession>
<dbReference type="InterPro" id="IPR023054">
    <property type="entry name" value="Sporulation_regulator_WhiA_C"/>
</dbReference>
<feature type="domain" description="WhiA LAGLIDADG-like" evidence="7">
    <location>
        <begin position="116"/>
        <end position="208"/>
    </location>
</feature>
<dbReference type="HAMAP" id="MF_01420">
    <property type="entry name" value="HTH_type_WhiA"/>
    <property type="match status" value="1"/>
</dbReference>
<feature type="domain" description="Sporulation transcription regulator WhiA N-terminal" evidence="6">
    <location>
        <begin position="22"/>
        <end position="88"/>
    </location>
</feature>
<name>A0ABM6GFI8_9BACT</name>
<reference evidence="8 9" key="1">
    <citation type="submission" date="2014-02" db="EMBL/GenBank/DDBJ databases">
        <title>Diversity of Thermotogales isolates from hydrothermal vents.</title>
        <authorList>
            <person name="Haverkamp T.H.A."/>
            <person name="Lossouarn J."/>
            <person name="Geslin C."/>
            <person name="Nesbo C.L."/>
        </authorList>
    </citation>
    <scope>NUCLEOTIDE SEQUENCE [LARGE SCALE GENOMIC DNA]</scope>
    <source>
        <strain evidence="8 9">431</strain>
    </source>
</reference>